<evidence type="ECO:0000256" key="4">
    <source>
        <dbReference type="SAM" id="MobiDB-lite"/>
    </source>
</evidence>
<dbReference type="PANTHER" id="PTHR32347">
    <property type="entry name" value="EFFLUX SYSTEM COMPONENT YKNX-RELATED"/>
    <property type="match status" value="1"/>
</dbReference>
<dbReference type="Pfam" id="PF25917">
    <property type="entry name" value="BSH_RND"/>
    <property type="match status" value="1"/>
</dbReference>
<evidence type="ECO:0000256" key="3">
    <source>
        <dbReference type="SAM" id="Coils"/>
    </source>
</evidence>
<feature type="compositionally biased region" description="Basic and acidic residues" evidence="4">
    <location>
        <begin position="40"/>
        <end position="49"/>
    </location>
</feature>
<feature type="region of interest" description="Disordered" evidence="4">
    <location>
        <begin position="1"/>
        <end position="55"/>
    </location>
</feature>
<comment type="subcellular location">
    <subcellularLocation>
        <location evidence="1">Cell envelope</location>
    </subcellularLocation>
</comment>
<proteinExistence type="predicted"/>
<sequence>MTDIEDRAQAAPSGEKSGKFASVRQKIASKAAALHLPGRKGGEKKDSPSGKKKKKLSRKKAILLAAGAAVLAAGAYFIVDLFSGEEQTAVTGEITYGSLSQEISGTGTTTQADSVTYSLPSSEADVTGWYVEAGDTVEAGDLLFEQDDSEVDELIAEYEYEILEYEIEIDEARESLAEAQEGLAGLTVTAPFSGRVTEIAVEAGDSVSNGMTLAYIADTSAMEITQYFSYIYESEIYEGMEASVSVPDSALSLTGTVTDISYVSYTTSTGLECFAVTVRVESPPASLEDGAAAEAYLTGSDGSPIYPAEGDGTLEYANKRTIISEATGTVSAVYVTDYENVSSGATLFTIDSDSYETQIESLENQIETYESLIEELNEDIADAEESRGDYSRYAEISGRVITADYTEMRDGTVTGSVVIYDLTSMTISVNFDELDVDQLSEGMSVTVYRETSSETEVYEAEITYISLEASNSNGVATFAGEITIYSDGELSAGVNVSYYVDVGGATEGLLARFPRCALTMTDTIS</sequence>
<gene>
    <name evidence="7" type="ORF">IAB77_04635</name>
</gene>
<evidence type="ECO:0000313" key="8">
    <source>
        <dbReference type="Proteomes" id="UP000824262"/>
    </source>
</evidence>
<feature type="coiled-coil region" evidence="3">
    <location>
        <begin position="352"/>
        <end position="393"/>
    </location>
</feature>
<evidence type="ECO:0000256" key="5">
    <source>
        <dbReference type="SAM" id="Phobius"/>
    </source>
</evidence>
<dbReference type="Gene3D" id="2.40.50.100">
    <property type="match status" value="2"/>
</dbReference>
<evidence type="ECO:0000313" key="7">
    <source>
        <dbReference type="EMBL" id="HIQ78525.1"/>
    </source>
</evidence>
<protein>
    <submittedName>
        <fullName evidence="7">HlyD family efflux transporter periplasmic adaptor subunit</fullName>
    </submittedName>
</protein>
<accession>A0A9D0ZDD1</accession>
<dbReference type="GO" id="GO:0030313">
    <property type="term" value="C:cell envelope"/>
    <property type="evidence" value="ECO:0007669"/>
    <property type="project" value="UniProtKB-SubCell"/>
</dbReference>
<organism evidence="7 8">
    <name type="scientific">Candidatus Scatomorpha intestinavium</name>
    <dbReference type="NCBI Taxonomy" id="2840922"/>
    <lineage>
        <taxon>Bacteria</taxon>
        <taxon>Bacillati</taxon>
        <taxon>Bacillota</taxon>
        <taxon>Clostridia</taxon>
        <taxon>Eubacteriales</taxon>
        <taxon>Candidatus Scatomorpha</taxon>
    </lineage>
</organism>
<feature type="transmembrane region" description="Helical" evidence="5">
    <location>
        <begin position="61"/>
        <end position="79"/>
    </location>
</feature>
<feature type="domain" description="Multidrug resistance protein MdtA-like barrel-sandwich hybrid" evidence="6">
    <location>
        <begin position="130"/>
        <end position="217"/>
    </location>
</feature>
<feature type="coiled-coil region" evidence="3">
    <location>
        <begin position="155"/>
        <end position="189"/>
    </location>
</feature>
<evidence type="ECO:0000259" key="6">
    <source>
        <dbReference type="Pfam" id="PF25917"/>
    </source>
</evidence>
<dbReference type="Proteomes" id="UP000824262">
    <property type="component" value="Unassembled WGS sequence"/>
</dbReference>
<dbReference type="Gene3D" id="2.40.30.170">
    <property type="match status" value="1"/>
</dbReference>
<keyword evidence="2 3" id="KW-0175">Coiled coil</keyword>
<reference evidence="7" key="1">
    <citation type="submission" date="2020-10" db="EMBL/GenBank/DDBJ databases">
        <authorList>
            <person name="Gilroy R."/>
        </authorList>
    </citation>
    <scope>NUCLEOTIDE SEQUENCE</scope>
    <source>
        <strain evidence="7">ChiBcolR7-354</strain>
    </source>
</reference>
<comment type="caution">
    <text evidence="7">The sequence shown here is derived from an EMBL/GenBank/DDBJ whole genome shotgun (WGS) entry which is preliminary data.</text>
</comment>
<dbReference type="SUPFAM" id="SSF111369">
    <property type="entry name" value="HlyD-like secretion proteins"/>
    <property type="match status" value="2"/>
</dbReference>
<dbReference type="AlphaFoldDB" id="A0A9D0ZDD1"/>
<evidence type="ECO:0000256" key="2">
    <source>
        <dbReference type="ARBA" id="ARBA00023054"/>
    </source>
</evidence>
<dbReference type="Gene3D" id="1.10.287.470">
    <property type="entry name" value="Helix hairpin bin"/>
    <property type="match status" value="1"/>
</dbReference>
<dbReference type="EMBL" id="DVGA01000046">
    <property type="protein sequence ID" value="HIQ78525.1"/>
    <property type="molecule type" value="Genomic_DNA"/>
</dbReference>
<dbReference type="InterPro" id="IPR050465">
    <property type="entry name" value="UPF0194_transport"/>
</dbReference>
<keyword evidence="5" id="KW-0812">Transmembrane</keyword>
<dbReference type="InterPro" id="IPR058625">
    <property type="entry name" value="MdtA-like_BSH"/>
</dbReference>
<dbReference type="CDD" id="cd06849">
    <property type="entry name" value="lipoyl_domain"/>
    <property type="match status" value="1"/>
</dbReference>
<evidence type="ECO:0000256" key="1">
    <source>
        <dbReference type="ARBA" id="ARBA00004196"/>
    </source>
</evidence>
<name>A0A9D0ZDD1_9FIRM</name>
<reference evidence="7" key="2">
    <citation type="journal article" date="2021" name="PeerJ">
        <title>Extensive microbial diversity within the chicken gut microbiome revealed by metagenomics and culture.</title>
        <authorList>
            <person name="Gilroy R."/>
            <person name="Ravi A."/>
            <person name="Getino M."/>
            <person name="Pursley I."/>
            <person name="Horton D.L."/>
            <person name="Alikhan N.F."/>
            <person name="Baker D."/>
            <person name="Gharbi K."/>
            <person name="Hall N."/>
            <person name="Watson M."/>
            <person name="Adriaenssens E.M."/>
            <person name="Foster-Nyarko E."/>
            <person name="Jarju S."/>
            <person name="Secka A."/>
            <person name="Antonio M."/>
            <person name="Oren A."/>
            <person name="Chaudhuri R.R."/>
            <person name="La Ragione R."/>
            <person name="Hildebrand F."/>
            <person name="Pallen M.J."/>
        </authorList>
    </citation>
    <scope>NUCLEOTIDE SEQUENCE</scope>
    <source>
        <strain evidence="7">ChiBcolR7-354</strain>
    </source>
</reference>
<keyword evidence="5" id="KW-1133">Transmembrane helix</keyword>
<keyword evidence="5" id="KW-0472">Membrane</keyword>